<dbReference type="AlphaFoldDB" id="B7KRM6"/>
<accession>B7KRM6</accession>
<name>B7KRM6_METC4</name>
<evidence type="ECO:0000313" key="1">
    <source>
        <dbReference type="EMBL" id="ACK85553.1"/>
    </source>
</evidence>
<reference evidence="1 2" key="2">
    <citation type="journal article" date="2012" name="J. Bacteriol.">
        <title>Complete genome sequences of six strains of the genus Methylobacterium.</title>
        <authorList>
            <person name="Marx C.J."/>
            <person name="Bringel F."/>
            <person name="Chistoserdova L."/>
            <person name="Moulin L."/>
            <person name="Farhan Ul Haque M."/>
            <person name="Fleischman D.E."/>
            <person name="Gruffaz C."/>
            <person name="Jourand P."/>
            <person name="Knief C."/>
            <person name="Lee M.C."/>
            <person name="Muller E.E."/>
            <person name="Nadalig T."/>
            <person name="Peyraud R."/>
            <person name="Roselli S."/>
            <person name="Russ L."/>
            <person name="Goodwin L.A."/>
            <person name="Ivanova N."/>
            <person name="Kyrpides N."/>
            <person name="Lajus A."/>
            <person name="Land M.L."/>
            <person name="Medigue C."/>
            <person name="Mikhailova N."/>
            <person name="Nolan M."/>
            <person name="Woyke T."/>
            <person name="Stolyar S."/>
            <person name="Vorholt J.A."/>
            <person name="Vuilleumier S."/>
        </authorList>
    </citation>
    <scope>NUCLEOTIDE SEQUENCE [LARGE SCALE GENOMIC DNA]</scope>
    <source>
        <strain evidence="2">CM4 / NCIMB 13688</strain>
    </source>
</reference>
<reference evidence="2" key="1">
    <citation type="submission" date="2008-12" db="EMBL/GenBank/DDBJ databases">
        <title>Complete sequence of chromosome of Methylobacterium chloromethanicum CM4.</title>
        <authorList>
            <consortium name="US DOE Joint Genome Institute"/>
            <person name="Lucas S."/>
            <person name="Copeland A."/>
            <person name="Lapidus A."/>
            <person name="Glavina del Rio T."/>
            <person name="Dalin E."/>
            <person name="Tice H."/>
            <person name="Bruce D."/>
            <person name="Goodwin L."/>
            <person name="Pitluck S."/>
            <person name="Chertkov O."/>
            <person name="Brettin T."/>
            <person name="Detter J.C."/>
            <person name="Han C."/>
            <person name="Larimer F."/>
            <person name="Land M."/>
            <person name="Hauser L."/>
            <person name="Kyrpides N."/>
            <person name="Mikhailova N."/>
            <person name="Marx C."/>
            <person name="Richardson P."/>
        </authorList>
    </citation>
    <scope>NUCLEOTIDE SEQUENCE [LARGE SCALE GENOMIC DNA]</scope>
    <source>
        <strain evidence="2">CM4 / NCIMB 13688</strain>
    </source>
</reference>
<dbReference type="KEGG" id="mch:Mchl_4779"/>
<proteinExistence type="predicted"/>
<dbReference type="EMBL" id="CP001298">
    <property type="protein sequence ID" value="ACK85553.1"/>
    <property type="molecule type" value="Genomic_DNA"/>
</dbReference>
<gene>
    <name evidence="1" type="ordered locus">Mchl_4779</name>
</gene>
<protein>
    <submittedName>
        <fullName evidence="1">Uncharacterized protein</fullName>
    </submittedName>
</protein>
<dbReference type="HOGENOM" id="CLU_2451160_0_0_5"/>
<dbReference type="Proteomes" id="UP000002385">
    <property type="component" value="Chromosome"/>
</dbReference>
<evidence type="ECO:0000313" key="2">
    <source>
        <dbReference type="Proteomes" id="UP000002385"/>
    </source>
</evidence>
<organism evidence="1 2">
    <name type="scientific">Methylorubrum extorquens (strain CM4 / NCIMB 13688)</name>
    <name type="common">Methylobacterium extorquens</name>
    <dbReference type="NCBI Taxonomy" id="440085"/>
    <lineage>
        <taxon>Bacteria</taxon>
        <taxon>Pseudomonadati</taxon>
        <taxon>Pseudomonadota</taxon>
        <taxon>Alphaproteobacteria</taxon>
        <taxon>Hyphomicrobiales</taxon>
        <taxon>Methylobacteriaceae</taxon>
        <taxon>Methylorubrum</taxon>
    </lineage>
</organism>
<sequence>MVELRPNFMSGDPPLSLAIIPTSLLDGSVRPVCRGLILAVAIALPALGPFAVKIPGSEDQARQRAAVAPVFAPAGGAAARLALLQKTGP</sequence>